<keyword evidence="3" id="KW-1185">Reference proteome</keyword>
<evidence type="ECO:0000259" key="1">
    <source>
        <dbReference type="Pfam" id="PF08242"/>
    </source>
</evidence>
<comment type="caution">
    <text evidence="2">The sequence shown here is derived from an EMBL/GenBank/DDBJ whole genome shotgun (WGS) entry which is preliminary data.</text>
</comment>
<protein>
    <submittedName>
        <fullName evidence="2">Class I SAM-dependent methyltransferase</fullName>
        <ecNumber evidence="2">2.1.-.-</ecNumber>
    </submittedName>
</protein>
<feature type="domain" description="Methyltransferase type 12" evidence="1">
    <location>
        <begin position="42"/>
        <end position="138"/>
    </location>
</feature>
<dbReference type="InterPro" id="IPR013217">
    <property type="entry name" value="Methyltransf_12"/>
</dbReference>
<keyword evidence="2" id="KW-0808">Transferase</keyword>
<keyword evidence="2" id="KW-0489">Methyltransferase</keyword>
<dbReference type="Proteomes" id="UP001611494">
    <property type="component" value="Unassembled WGS sequence"/>
</dbReference>
<reference evidence="2 3" key="1">
    <citation type="submission" date="2024-10" db="EMBL/GenBank/DDBJ databases">
        <title>The Natural Products Discovery Center: Release of the First 8490 Sequenced Strains for Exploring Actinobacteria Biosynthetic Diversity.</title>
        <authorList>
            <person name="Kalkreuter E."/>
            <person name="Kautsar S.A."/>
            <person name="Yang D."/>
            <person name="Bader C.D."/>
            <person name="Teijaro C.N."/>
            <person name="Fluegel L."/>
            <person name="Davis C.M."/>
            <person name="Simpson J.R."/>
            <person name="Lauterbach L."/>
            <person name="Steele A.D."/>
            <person name="Gui C."/>
            <person name="Meng S."/>
            <person name="Li G."/>
            <person name="Viehrig K."/>
            <person name="Ye F."/>
            <person name="Su P."/>
            <person name="Kiefer A.F."/>
            <person name="Nichols A."/>
            <person name="Cepeda A.J."/>
            <person name="Yan W."/>
            <person name="Fan B."/>
            <person name="Jiang Y."/>
            <person name="Adhikari A."/>
            <person name="Zheng C.-J."/>
            <person name="Schuster L."/>
            <person name="Cowan T.M."/>
            <person name="Smanski M.J."/>
            <person name="Chevrette M.G."/>
            <person name="De Carvalho L.P.S."/>
            <person name="Shen B."/>
        </authorList>
    </citation>
    <scope>NUCLEOTIDE SEQUENCE [LARGE SCALE GENOMIC DNA]</scope>
    <source>
        <strain evidence="2 3">NPDC019377</strain>
    </source>
</reference>
<name>A0ABW7W1T6_9NOCA</name>
<dbReference type="EMBL" id="JBIRYL010000007">
    <property type="protein sequence ID" value="MFI2232519.1"/>
    <property type="molecule type" value="Genomic_DNA"/>
</dbReference>
<organism evidence="2 3">
    <name type="scientific">Nocardia testacea</name>
    <dbReference type="NCBI Taxonomy" id="248551"/>
    <lineage>
        <taxon>Bacteria</taxon>
        <taxon>Bacillati</taxon>
        <taxon>Actinomycetota</taxon>
        <taxon>Actinomycetes</taxon>
        <taxon>Mycobacteriales</taxon>
        <taxon>Nocardiaceae</taxon>
        <taxon>Nocardia</taxon>
    </lineage>
</organism>
<dbReference type="EC" id="2.1.-.-" evidence="2"/>
<gene>
    <name evidence="2" type="ORF">ACH49Z_21965</name>
</gene>
<sequence>MLTAEAAYRENIISNYLNLAARETVAGVTARIAADRAPVRILELGAGIGGTTDEVIAGLPGLPVDYHFTDLSAFFLNAARERFAGHSWMRYGIVDMNRDLRGSTDHYDIVIGANVLHNALHIGEMLRDLHDLLNPGGAVVFVEACKANYPLLTSMKFLMSAAPGGTHPGKEDIRQGARIFLTEDEWCEQLRDAGFTPLLVLPERDHPMFLLDQRVFAAIRD</sequence>
<dbReference type="GO" id="GO:0032259">
    <property type="term" value="P:methylation"/>
    <property type="evidence" value="ECO:0007669"/>
    <property type="project" value="UniProtKB-KW"/>
</dbReference>
<dbReference type="Pfam" id="PF08242">
    <property type="entry name" value="Methyltransf_12"/>
    <property type="match status" value="1"/>
</dbReference>
<proteinExistence type="predicted"/>
<dbReference type="InterPro" id="IPR029063">
    <property type="entry name" value="SAM-dependent_MTases_sf"/>
</dbReference>
<evidence type="ECO:0000313" key="2">
    <source>
        <dbReference type="EMBL" id="MFI2232519.1"/>
    </source>
</evidence>
<dbReference type="Gene3D" id="3.40.50.150">
    <property type="entry name" value="Vaccinia Virus protein VP39"/>
    <property type="match status" value="1"/>
</dbReference>
<dbReference type="SUPFAM" id="SSF53335">
    <property type="entry name" value="S-adenosyl-L-methionine-dependent methyltransferases"/>
    <property type="match status" value="1"/>
</dbReference>
<dbReference type="RefSeq" id="WP_397064291.1">
    <property type="nucleotide sequence ID" value="NZ_JBIRYL010000007.1"/>
</dbReference>
<dbReference type="GO" id="GO:0008168">
    <property type="term" value="F:methyltransferase activity"/>
    <property type="evidence" value="ECO:0007669"/>
    <property type="project" value="UniProtKB-KW"/>
</dbReference>
<dbReference type="CDD" id="cd02440">
    <property type="entry name" value="AdoMet_MTases"/>
    <property type="match status" value="1"/>
</dbReference>
<accession>A0ABW7W1T6</accession>
<evidence type="ECO:0000313" key="3">
    <source>
        <dbReference type="Proteomes" id="UP001611494"/>
    </source>
</evidence>